<keyword evidence="2" id="KW-1185">Reference proteome</keyword>
<name>A0ABU1LXZ6_9BURK</name>
<evidence type="ECO:0000313" key="2">
    <source>
        <dbReference type="Proteomes" id="UP001264340"/>
    </source>
</evidence>
<proteinExistence type="predicted"/>
<organism evidence="1 2">
    <name type="scientific">Paraburkholderia terricola</name>
    <dbReference type="NCBI Taxonomy" id="169427"/>
    <lineage>
        <taxon>Bacteria</taxon>
        <taxon>Pseudomonadati</taxon>
        <taxon>Pseudomonadota</taxon>
        <taxon>Betaproteobacteria</taxon>
        <taxon>Burkholderiales</taxon>
        <taxon>Burkholderiaceae</taxon>
        <taxon>Paraburkholderia</taxon>
    </lineage>
</organism>
<evidence type="ECO:0000313" key="1">
    <source>
        <dbReference type="EMBL" id="MDR6411625.1"/>
    </source>
</evidence>
<dbReference type="EMBL" id="JAVDRP010000012">
    <property type="protein sequence ID" value="MDR6411625.1"/>
    <property type="molecule type" value="Genomic_DNA"/>
</dbReference>
<gene>
    <name evidence="1" type="ORF">J2804_005059</name>
</gene>
<dbReference type="RefSeq" id="WP_310124943.1">
    <property type="nucleotide sequence ID" value="NZ_JAVDQV010000014.1"/>
</dbReference>
<reference evidence="1 2" key="1">
    <citation type="submission" date="2023-07" db="EMBL/GenBank/DDBJ databases">
        <title>Sorghum-associated microbial communities from plants grown in Nebraska, USA.</title>
        <authorList>
            <person name="Schachtman D."/>
        </authorList>
    </citation>
    <scope>NUCLEOTIDE SEQUENCE [LARGE SCALE GENOMIC DNA]</scope>
    <source>
        <strain evidence="1 2">DS1316</strain>
    </source>
</reference>
<sequence length="137" mass="15246">MRKVYGAPGKDQPQINAAAFAYVDDPVDLDSESRSHTKKRTARGGTATLTFEVSMWEKIDYKGFEIWVLPILAYGPPTPNTPYHYNGYVCRPGADLRHAGQRKQFYELGDVFATEAEALDAAYREGRDLVDSLVANG</sequence>
<dbReference type="Proteomes" id="UP001264340">
    <property type="component" value="Unassembled WGS sequence"/>
</dbReference>
<protein>
    <submittedName>
        <fullName evidence="1">Uncharacterized protein</fullName>
    </submittedName>
</protein>
<accession>A0ABU1LXZ6</accession>
<comment type="caution">
    <text evidence="1">The sequence shown here is derived from an EMBL/GenBank/DDBJ whole genome shotgun (WGS) entry which is preliminary data.</text>
</comment>